<dbReference type="InterPro" id="IPR031807">
    <property type="entry name" value="HicB-like"/>
</dbReference>
<dbReference type="EMBL" id="JABXWD010000125">
    <property type="protein sequence ID" value="MBV6341591.1"/>
    <property type="molecule type" value="Genomic_DNA"/>
</dbReference>
<comment type="caution">
    <text evidence="2">The sequence shown here is derived from an EMBL/GenBank/DDBJ whole genome shotgun (WGS) entry which is preliminary data.</text>
</comment>
<dbReference type="PANTHER" id="PTHR34504:SF4">
    <property type="entry name" value="ANTITOXIN HICB"/>
    <property type="match status" value="1"/>
</dbReference>
<gene>
    <name evidence="2" type="ORF">HWQ67_08330</name>
</gene>
<sequence length="107" mass="12112">MKTYTAIIERCPDTGFYVGYVPGFPGAHSQGRTLDELSRNLKDAIEMVLEDGEPKLESEFVGTQKLEIEVKDKREKATLAINERIKVFAELIKKLGIYHPVETVLMI</sequence>
<proteinExistence type="predicted"/>
<dbReference type="Pfam" id="PF15919">
    <property type="entry name" value="HicB_lk_antitox"/>
    <property type="match status" value="1"/>
</dbReference>
<protein>
    <submittedName>
        <fullName evidence="2">Type II toxin-antitoxin system HicB family antitoxin</fullName>
    </submittedName>
</protein>
<accession>A0ABS6RYD6</accession>
<dbReference type="InterPro" id="IPR051404">
    <property type="entry name" value="TA_system_antitoxin"/>
</dbReference>
<name>A0ABS6RYD6_9BACT</name>
<feature type="domain" description="HicB-like antitoxin of toxin-antitoxin system" evidence="1">
    <location>
        <begin position="4"/>
        <end position="51"/>
    </location>
</feature>
<evidence type="ECO:0000259" key="1">
    <source>
        <dbReference type="Pfam" id="PF15919"/>
    </source>
</evidence>
<keyword evidence="3" id="KW-1185">Reference proteome</keyword>
<organism evidence="2 3">
    <name type="scientific">Candidatus Magnetobacterium casense</name>
    <dbReference type="NCBI Taxonomy" id="1455061"/>
    <lineage>
        <taxon>Bacteria</taxon>
        <taxon>Pseudomonadati</taxon>
        <taxon>Nitrospirota</taxon>
        <taxon>Thermodesulfovibrionia</taxon>
        <taxon>Thermodesulfovibrionales</taxon>
        <taxon>Candidatus Magnetobacteriaceae</taxon>
        <taxon>Candidatus Magnetobacterium</taxon>
    </lineage>
</organism>
<reference evidence="2 3" key="1">
    <citation type="journal article" date="2020" name="J Geophys Res Biogeosci">
        <title>Magnetotaxis as an Adaptation to Enable Bacterial Shuttling of Microbial Sulfur and Sulfur Cycling Across Aquatic Oxic#Anoxic Interfaces.</title>
        <authorList>
            <person name="Li J."/>
            <person name="Liu P."/>
            <person name="Wang J."/>
            <person name="Roberts A.P."/>
            <person name="Pan Y."/>
        </authorList>
    </citation>
    <scope>NUCLEOTIDE SEQUENCE [LARGE SCALE GENOMIC DNA]</scope>
    <source>
        <strain evidence="2 3">MYR-1_YQ</strain>
    </source>
</reference>
<dbReference type="Proteomes" id="UP001196980">
    <property type="component" value="Unassembled WGS sequence"/>
</dbReference>
<evidence type="ECO:0000313" key="3">
    <source>
        <dbReference type="Proteomes" id="UP001196980"/>
    </source>
</evidence>
<dbReference type="PANTHER" id="PTHR34504">
    <property type="entry name" value="ANTITOXIN HICB"/>
    <property type="match status" value="1"/>
</dbReference>
<evidence type="ECO:0000313" key="2">
    <source>
        <dbReference type="EMBL" id="MBV6341591.1"/>
    </source>
</evidence>